<keyword evidence="10" id="KW-1185">Reference proteome</keyword>
<dbReference type="STRING" id="6265.A0A0B2VEK5"/>
<dbReference type="Gene3D" id="2.60.120.260">
    <property type="entry name" value="Galactose-binding domain-like"/>
    <property type="match status" value="1"/>
</dbReference>
<feature type="region of interest" description="Disordered" evidence="3">
    <location>
        <begin position="1416"/>
        <end position="1456"/>
    </location>
</feature>
<feature type="domain" description="DOMON" evidence="7">
    <location>
        <begin position="1675"/>
        <end position="1791"/>
    </location>
</feature>
<dbReference type="PROSITE" id="PS50836">
    <property type="entry name" value="DOMON"/>
    <property type="match status" value="4"/>
</dbReference>
<keyword evidence="2" id="KW-1015">Disulfide bond</keyword>
<keyword evidence="1" id="KW-0646">Protease inhibitor</keyword>
<dbReference type="GO" id="GO:0004867">
    <property type="term" value="F:serine-type endopeptidase inhibitor activity"/>
    <property type="evidence" value="ECO:0007669"/>
    <property type="project" value="UniProtKB-KW"/>
</dbReference>
<keyword evidence="4" id="KW-0472">Membrane</keyword>
<feature type="domain" description="DOMON" evidence="7">
    <location>
        <begin position="1202"/>
        <end position="1321"/>
    </location>
</feature>
<keyword evidence="4" id="KW-1133">Transmembrane helix</keyword>
<dbReference type="CDD" id="cd19941">
    <property type="entry name" value="TIL"/>
    <property type="match status" value="3"/>
</dbReference>
<evidence type="ECO:0000313" key="9">
    <source>
        <dbReference type="EMBL" id="KHN79792.1"/>
    </source>
</evidence>
<dbReference type="CDD" id="cd00054">
    <property type="entry name" value="EGF_CA"/>
    <property type="match status" value="1"/>
</dbReference>
<dbReference type="InterPro" id="IPR000742">
    <property type="entry name" value="EGF"/>
</dbReference>
<keyword evidence="2" id="KW-0245">EGF-like domain</keyword>
<dbReference type="InterPro" id="IPR005018">
    <property type="entry name" value="DOMON_domain"/>
</dbReference>
<feature type="compositionally biased region" description="Low complexity" evidence="3">
    <location>
        <begin position="1424"/>
        <end position="1438"/>
    </location>
</feature>
<dbReference type="InterPro" id="IPR002919">
    <property type="entry name" value="TIL_dom"/>
</dbReference>
<dbReference type="Pfam" id="PF01826">
    <property type="entry name" value="TIL"/>
    <property type="match status" value="2"/>
</dbReference>
<dbReference type="OrthoDB" id="188511at2759"/>
<dbReference type="OMA" id="EPACTCA"/>
<dbReference type="SMART" id="SM00181">
    <property type="entry name" value="EGF"/>
    <property type="match status" value="5"/>
</dbReference>
<dbReference type="Proteomes" id="UP000031036">
    <property type="component" value="Unassembled WGS sequence"/>
</dbReference>
<feature type="region of interest" description="Disordered" evidence="3">
    <location>
        <begin position="178"/>
        <end position="333"/>
    </location>
</feature>
<comment type="caution">
    <text evidence="2">Lacks conserved residue(s) required for the propagation of feature annotation.</text>
</comment>
<feature type="domain" description="SEA" evidence="5">
    <location>
        <begin position="1851"/>
        <end position="1967"/>
    </location>
</feature>
<feature type="compositionally biased region" description="Polar residues" evidence="3">
    <location>
        <begin position="234"/>
        <end position="253"/>
    </location>
</feature>
<dbReference type="InterPro" id="IPR045266">
    <property type="entry name" value="DOH_DOMON"/>
</dbReference>
<dbReference type="PROSITE" id="PS51670">
    <property type="entry name" value="SHKT"/>
    <property type="match status" value="1"/>
</dbReference>
<dbReference type="PROSITE" id="PS50026">
    <property type="entry name" value="EGF_3"/>
    <property type="match status" value="1"/>
</dbReference>
<dbReference type="PROSITE" id="PS00022">
    <property type="entry name" value="EGF_1"/>
    <property type="match status" value="1"/>
</dbReference>
<dbReference type="Pfam" id="PF03351">
    <property type="entry name" value="DOMON"/>
    <property type="match status" value="4"/>
</dbReference>
<evidence type="ECO:0000256" key="3">
    <source>
        <dbReference type="SAM" id="MobiDB-lite"/>
    </source>
</evidence>
<dbReference type="InterPro" id="IPR000082">
    <property type="entry name" value="SEA_dom"/>
</dbReference>
<keyword evidence="1" id="KW-0722">Serine protease inhibitor</keyword>
<dbReference type="PANTHER" id="PTHR46901:SF3">
    <property type="entry name" value="EGF-LIKE DOMAIN-CONTAINING PROTEIN"/>
    <property type="match status" value="1"/>
</dbReference>
<sequence>MLQRYFRIQDMELDEEYLSVKYTLRLKRDVDTSLSSSSSELPVRITAVAKKDQVIAPNAQQQKFTERQQSELQSSFLTSSVPPTYSNNSIASTYSESASGWPYENDVDDECGELLKRTEEFIERIERKYATCNSISIFTQPNRADFRREPMPVRCESYMSTALHKTAEKQSIVRETRSFDPCCEDDKQSSVWRSGMGSSLSSSESGGSMLKLNLKESNSDTSTPLDWMSPPSPDTQKSAQGSSGSELTMSTQIASGGSTSCGTSSAADSVPKSANEDEPVRSGSTKEQKRASTHSTSATTSVQSSFGVGASTSTGETSSVATASSSDSTSVSNYTDMRQAKGISKEFSRATGVTSDEVMLAALLLLPLASAHIRLLYPPARYPSLDFIDSARTAPPCGVAKPSKGASTWLRAGQPLNVSWFLSLPHHGGYRIELLNANDKVITILTDGTEFVGNDDTTKTSDVVYVPEGLECLNCAVRLVKQATEYASNYVFYSCADVNIANEIADGSTCGAHGVRKNGSCVCESLFSGETCQLQDECEEDVDCGRYGKCISLGDQGDPQKQCFCASGYYGRSCDHETRTFSRDPEFDPSLYNLREVGADQDKIYWRIVQDELEVVLKFKGDSWAGIGWKPVNSSRKCPSVSAFGIYKNGFGTSSGEKSAELDEEGSVAKPVSHLLPVEPIFKNNSRAGNCGSNEEFTECPEFSRQCEASCDWTRYPETIPNCPRSCGTPKCICKEGFVRAANDNDTCVPFRHCSDEVEIECPANSTWAKCGTACEPTCENMYDTSPCPARCDIPACTCADNYVRYNVECIFWGDCPNVEQHWATETTGNESTTAVTSLATEQLTVTGTRPTTVTPPSVDTLTCGINETINDCGRACESDCITVFVHTQCDACAKPACACIQGYARMEDKCIYWGDCTLNVSGLHTAAAKGKLGTTSAPETIIEDISFPSETSSEVPRTSTAIGKNDSLPLRASAVKSAQYPLAKEQGPAAPTSHASSSLANKNSGVIGDVCYGDWRWPVGCRDCDYRVSWNYLDDTDEIEFSVETRAPSNWWTGIGFSPTGTMVEADMIIVKSRNGELTLHDMYSVGYGPPREDSEQNVYTPTVVGTHVNGVLRAQFTRRRDTGDRKADHRFSDTSCYKFLFPVSGGRLDPDGQLTKHISTPQVSESKICVRSCTAPQTVQPTSSCESEFRYPTGCEGSACDYVAKWEYSMSRKDVRFEISAKEVGRWTGIGFSRDGNMANSDIYTGWVYEGKAYVTDRFAYGRQLPAIDPADRQDIYEIGGKIDDDVQTISFRRKVLPADTITDFPLNKCYYLLFPIGGGRVLARKSQDFQNPKTPIGYHDLYQPRVSRTKICICDQNGVPIASEDAPPAVRSRRQVRDPFDVQIDPFIDSAPTSDSDAIEIAALSTTIETPVRAASVEDITQSTSSEETSESTPEPESRPEPEPQPEPWRESEHAMDCADMVIGQVREGLSRVRDYFTISRATPRLDEFYGGEDSLTSAAAYQQDGVTTVVFRKPLKAKDGVDNAIMRGSMNIIWAKGTHSSTYEPPAGESVFKDGSAKNGDFFASDLVKYHGANNRGTFTLDFFEGYSSHKGALAADCSGSFSYPVNCVKEQCSYMVEWRSDGKVAMFSLKALGGADRWTGIEGYSSHKGALAADCSGSFSYPVNCVKEQCSYMVEWRSDGKVAMFSLKALGGADRWTGIGFSLDGSMANSDIIAASVLKDSSVRVIDYFAAGYGRPKIDSDQAIFGVSAAYDAGFIYANFSRSLISDDDHDLSIDQCVYFLYPVNGGDLEGGTGELRKHSETPISSTKKICLASCGRKTDVPSKKVTSNEAVLEASILPDETTHAPRATYEVIMRILNRDWNPRLSDGTTAEFRAMTNEVTKAVSSVIKPRWPSLKVERVTKFVKGSVVAHVILTSDDDNSPSAGKVKETIEEQAIRGPVESLRIEPSTVKTTKTETEPPAFTSEQLRNWIIIAFGVSLFVLAFCLVCCILCRSGSKKKNTFGGYPVQYPMNGYGYSTTVAPPVEKKGFENATYQTNHSRHFSQATTASQNGKGSPNTTQDSPKGVGETTYQEWYTKVASKPGAQLYQETAMPSPPGRPPPSRQSTIGSPYVSYPNEPANYYTLNGEHRAAPPAYYRPF</sequence>
<feature type="compositionally biased region" description="Basic and acidic residues" evidence="3">
    <location>
        <begin position="1439"/>
        <end position="1456"/>
    </location>
</feature>
<feature type="compositionally biased region" description="Low complexity" evidence="3">
    <location>
        <begin position="254"/>
        <end position="269"/>
    </location>
</feature>
<evidence type="ECO:0000259" key="8">
    <source>
        <dbReference type="PROSITE" id="PS51670"/>
    </source>
</evidence>
<dbReference type="CDD" id="cd09631">
    <property type="entry name" value="DOMON_DOH"/>
    <property type="match status" value="4"/>
</dbReference>
<reference evidence="9 10" key="1">
    <citation type="submission" date="2014-11" db="EMBL/GenBank/DDBJ databases">
        <title>Genetic blueprint of the zoonotic pathogen Toxocara canis.</title>
        <authorList>
            <person name="Zhu X.-Q."/>
            <person name="Korhonen P.K."/>
            <person name="Cai H."/>
            <person name="Young N.D."/>
            <person name="Nejsum P."/>
            <person name="von Samson-Himmelstjerna G."/>
            <person name="Boag P.R."/>
            <person name="Tan P."/>
            <person name="Li Q."/>
            <person name="Min J."/>
            <person name="Yang Y."/>
            <person name="Wang X."/>
            <person name="Fang X."/>
            <person name="Hall R.S."/>
            <person name="Hofmann A."/>
            <person name="Sternberg P.W."/>
            <person name="Jex A.R."/>
            <person name="Gasser R.B."/>
        </authorList>
    </citation>
    <scope>NUCLEOTIDE SEQUENCE [LARGE SCALE GENOMIC DNA]</scope>
    <source>
        <strain evidence="9">PN_DK_2014</strain>
    </source>
</reference>
<feature type="compositionally biased region" description="Basic and acidic residues" evidence="3">
    <location>
        <begin position="274"/>
        <end position="290"/>
    </location>
</feature>
<feature type="domain" description="DOMON" evidence="7">
    <location>
        <begin position="1419"/>
        <end position="1541"/>
    </location>
</feature>
<dbReference type="PROSITE" id="PS50024">
    <property type="entry name" value="SEA"/>
    <property type="match status" value="1"/>
</dbReference>
<gene>
    <name evidence="9" type="primary">olf413</name>
    <name evidence="9" type="ORF">Tcan_12459</name>
</gene>
<feature type="compositionally biased region" description="Low complexity" evidence="3">
    <location>
        <begin position="189"/>
        <end position="208"/>
    </location>
</feature>
<evidence type="ECO:0000259" key="5">
    <source>
        <dbReference type="PROSITE" id="PS50024"/>
    </source>
</evidence>
<feature type="domain" description="ShKT" evidence="8">
    <location>
        <begin position="691"/>
        <end position="732"/>
    </location>
</feature>
<keyword evidence="4" id="KW-0812">Transmembrane</keyword>
<feature type="region of interest" description="Disordered" evidence="3">
    <location>
        <begin position="2093"/>
        <end position="2117"/>
    </location>
</feature>
<feature type="compositionally biased region" description="Low complexity" evidence="3">
    <location>
        <begin position="293"/>
        <end position="332"/>
    </location>
</feature>
<feature type="domain" description="DOMON" evidence="7">
    <location>
        <begin position="1025"/>
        <end position="1146"/>
    </location>
</feature>
<organism evidence="9 10">
    <name type="scientific">Toxocara canis</name>
    <name type="common">Canine roundworm</name>
    <dbReference type="NCBI Taxonomy" id="6265"/>
    <lineage>
        <taxon>Eukaryota</taxon>
        <taxon>Metazoa</taxon>
        <taxon>Ecdysozoa</taxon>
        <taxon>Nematoda</taxon>
        <taxon>Chromadorea</taxon>
        <taxon>Rhabditida</taxon>
        <taxon>Spirurina</taxon>
        <taxon>Ascaridomorpha</taxon>
        <taxon>Ascaridoidea</taxon>
        <taxon>Toxocaridae</taxon>
        <taxon>Toxocara</taxon>
    </lineage>
</organism>
<comment type="caution">
    <text evidence="9">The sequence shown here is derived from an EMBL/GenBank/DDBJ whole genome shotgun (WGS) entry which is preliminary data.</text>
</comment>
<dbReference type="PROSITE" id="PS01186">
    <property type="entry name" value="EGF_2"/>
    <property type="match status" value="1"/>
</dbReference>
<feature type="transmembrane region" description="Helical" evidence="4">
    <location>
        <begin position="1975"/>
        <end position="1997"/>
    </location>
</feature>
<dbReference type="InterPro" id="IPR003582">
    <property type="entry name" value="ShKT_dom"/>
</dbReference>
<dbReference type="SMART" id="SM00664">
    <property type="entry name" value="DoH"/>
    <property type="match status" value="4"/>
</dbReference>
<feature type="compositionally biased region" description="Basic and acidic residues" evidence="3">
    <location>
        <begin position="178"/>
        <end position="188"/>
    </location>
</feature>
<dbReference type="SUPFAM" id="SSF49344">
    <property type="entry name" value="CBD9-like"/>
    <property type="match status" value="2"/>
</dbReference>
<feature type="disulfide bond" evidence="2">
    <location>
        <begin position="565"/>
        <end position="574"/>
    </location>
</feature>
<name>A0A0B2VEK5_TOXCA</name>
<evidence type="ECO:0000256" key="2">
    <source>
        <dbReference type="PROSITE-ProRule" id="PRU00076"/>
    </source>
</evidence>
<evidence type="ECO:0000259" key="6">
    <source>
        <dbReference type="PROSITE" id="PS50026"/>
    </source>
</evidence>
<protein>
    <submittedName>
        <fullName evidence="9">MOXD1-like protein 2</fullName>
    </submittedName>
</protein>
<evidence type="ECO:0000256" key="4">
    <source>
        <dbReference type="SAM" id="Phobius"/>
    </source>
</evidence>
<feature type="compositionally biased region" description="Pro residues" evidence="3">
    <location>
        <begin position="2098"/>
        <end position="2107"/>
    </location>
</feature>
<evidence type="ECO:0000313" key="10">
    <source>
        <dbReference type="Proteomes" id="UP000031036"/>
    </source>
</evidence>
<feature type="region of interest" description="Disordered" evidence="3">
    <location>
        <begin position="2044"/>
        <end position="2072"/>
    </location>
</feature>
<evidence type="ECO:0000256" key="1">
    <source>
        <dbReference type="ARBA" id="ARBA00022900"/>
    </source>
</evidence>
<dbReference type="PANTHER" id="PTHR46901">
    <property type="entry name" value="GH04942P"/>
    <property type="match status" value="1"/>
</dbReference>
<dbReference type="Pfam" id="PF01390">
    <property type="entry name" value="SEA"/>
    <property type="match status" value="1"/>
</dbReference>
<feature type="domain" description="EGF-like" evidence="6">
    <location>
        <begin position="534"/>
        <end position="575"/>
    </location>
</feature>
<evidence type="ECO:0000259" key="7">
    <source>
        <dbReference type="PROSITE" id="PS50836"/>
    </source>
</evidence>
<dbReference type="Gene3D" id="2.10.25.10">
    <property type="entry name" value="Laminin"/>
    <property type="match status" value="3"/>
</dbReference>
<dbReference type="SUPFAM" id="SSF57567">
    <property type="entry name" value="Serine protease inhibitors"/>
    <property type="match status" value="3"/>
</dbReference>
<dbReference type="InterPro" id="IPR036084">
    <property type="entry name" value="Ser_inhib-like_sf"/>
</dbReference>
<proteinExistence type="predicted"/>
<dbReference type="EMBL" id="JPKZ01001848">
    <property type="protein sequence ID" value="KHN79792.1"/>
    <property type="molecule type" value="Genomic_DNA"/>
</dbReference>
<dbReference type="Gene3D" id="2.60.40.1210">
    <property type="entry name" value="Cellobiose dehydrogenase, cytochrome domain"/>
    <property type="match status" value="1"/>
</dbReference>
<accession>A0A0B2VEK5</accession>
<feature type="compositionally biased region" description="Polar residues" evidence="3">
    <location>
        <begin position="2044"/>
        <end position="2067"/>
    </location>
</feature>